<dbReference type="PANTHER" id="PTHR31566">
    <property type="entry name" value="CYTOCHROME C BIOGENESIS PROTEIN CCS1, CHLOROPLASTIC"/>
    <property type="match status" value="1"/>
</dbReference>
<feature type="transmembrane region" description="Helical" evidence="7">
    <location>
        <begin position="478"/>
        <end position="498"/>
    </location>
</feature>
<evidence type="ECO:0000256" key="5">
    <source>
        <dbReference type="ARBA" id="ARBA00023136"/>
    </source>
</evidence>
<comment type="caution">
    <text evidence="9">The sequence shown here is derived from an EMBL/GenBank/DDBJ whole genome shotgun (WGS) entry which is preliminary data.</text>
</comment>
<comment type="subcellular location">
    <subcellularLocation>
        <location evidence="1">Membrane</location>
        <topology evidence="1">Multi-pass membrane protein</topology>
    </subcellularLocation>
</comment>
<feature type="region of interest" description="Disordered" evidence="6">
    <location>
        <begin position="1"/>
        <end position="27"/>
    </location>
</feature>
<evidence type="ECO:0000256" key="6">
    <source>
        <dbReference type="SAM" id="MobiDB-lite"/>
    </source>
</evidence>
<dbReference type="EMBL" id="JACHVX010000002">
    <property type="protein sequence ID" value="MBB2922451.1"/>
    <property type="molecule type" value="Genomic_DNA"/>
</dbReference>
<evidence type="ECO:0000256" key="1">
    <source>
        <dbReference type="ARBA" id="ARBA00004141"/>
    </source>
</evidence>
<dbReference type="Proteomes" id="UP000518206">
    <property type="component" value="Unassembled WGS sequence"/>
</dbReference>
<gene>
    <name evidence="9" type="ORF">FHR80_001363</name>
</gene>
<reference evidence="9 10" key="2">
    <citation type="submission" date="2020-08" db="EMBL/GenBank/DDBJ databases">
        <authorList>
            <person name="Partida-Martinez L."/>
            <person name="Huntemann M."/>
            <person name="Clum A."/>
            <person name="Wang J."/>
            <person name="Palaniappan K."/>
            <person name="Ritter S."/>
            <person name="Chen I.-M."/>
            <person name="Stamatis D."/>
            <person name="Reddy T."/>
            <person name="O'Malley R."/>
            <person name="Daum C."/>
            <person name="Shapiro N."/>
            <person name="Ivanova N."/>
            <person name="Kyrpides N."/>
            <person name="Woyke T."/>
        </authorList>
    </citation>
    <scope>NUCLEOTIDE SEQUENCE [LARGE SCALE GENOMIC DNA]</scope>
    <source>
        <strain evidence="9 10">RAS26</strain>
    </source>
</reference>
<dbReference type="InterPro" id="IPR007816">
    <property type="entry name" value="ResB-like_domain"/>
</dbReference>
<evidence type="ECO:0000313" key="9">
    <source>
        <dbReference type="EMBL" id="MBB2922451.1"/>
    </source>
</evidence>
<reference evidence="9 10" key="1">
    <citation type="submission" date="2020-08" db="EMBL/GenBank/DDBJ databases">
        <title>The Agave Microbiome: Exploring the role of microbial communities in plant adaptations to desert environments.</title>
        <authorList>
            <person name="Partida-Martinez L.P."/>
        </authorList>
    </citation>
    <scope>NUCLEOTIDE SEQUENCE [LARGE SCALE GENOMIC DNA]</scope>
    <source>
        <strain evidence="9 10">RAS26</strain>
    </source>
</reference>
<dbReference type="PANTHER" id="PTHR31566:SF0">
    <property type="entry name" value="CYTOCHROME C BIOGENESIS PROTEIN CCS1, CHLOROPLASTIC"/>
    <property type="match status" value="1"/>
</dbReference>
<keyword evidence="5 7" id="KW-0472">Membrane</keyword>
<evidence type="ECO:0000313" key="10">
    <source>
        <dbReference type="Proteomes" id="UP000518206"/>
    </source>
</evidence>
<evidence type="ECO:0000256" key="3">
    <source>
        <dbReference type="ARBA" id="ARBA00022748"/>
    </source>
</evidence>
<dbReference type="GO" id="GO:0017004">
    <property type="term" value="P:cytochrome complex assembly"/>
    <property type="evidence" value="ECO:0007669"/>
    <property type="project" value="UniProtKB-KW"/>
</dbReference>
<dbReference type="InterPro" id="IPR023494">
    <property type="entry name" value="Cyt_c_bgen_Ccs1/CcsB/ResB"/>
</dbReference>
<accession>A0A7W4YBF8</accession>
<protein>
    <submittedName>
        <fullName evidence="9">Cytochrome c biogenesis protein</fullName>
    </submittedName>
</protein>
<feature type="domain" description="ResB-like" evidence="8">
    <location>
        <begin position="50"/>
        <end position="538"/>
    </location>
</feature>
<evidence type="ECO:0000256" key="4">
    <source>
        <dbReference type="ARBA" id="ARBA00022989"/>
    </source>
</evidence>
<feature type="transmembrane region" description="Helical" evidence="7">
    <location>
        <begin position="52"/>
        <end position="70"/>
    </location>
</feature>
<keyword evidence="4 7" id="KW-1133">Transmembrane helix</keyword>
<feature type="region of interest" description="Disordered" evidence="6">
    <location>
        <begin position="550"/>
        <end position="574"/>
    </location>
</feature>
<organism evidence="9 10">
    <name type="scientific">Cellulomonas cellasea</name>
    <dbReference type="NCBI Taxonomy" id="43670"/>
    <lineage>
        <taxon>Bacteria</taxon>
        <taxon>Bacillati</taxon>
        <taxon>Actinomycetota</taxon>
        <taxon>Actinomycetes</taxon>
        <taxon>Micrococcales</taxon>
        <taxon>Cellulomonadaceae</taxon>
        <taxon>Cellulomonas</taxon>
    </lineage>
</organism>
<evidence type="ECO:0000256" key="7">
    <source>
        <dbReference type="SAM" id="Phobius"/>
    </source>
</evidence>
<dbReference type="RefSeq" id="WP_183295393.1">
    <property type="nucleotide sequence ID" value="NZ_JACHVX010000002.1"/>
</dbReference>
<dbReference type="AlphaFoldDB" id="A0A7W4YBF8"/>
<sequence>MSTYTPEGLDDAYAPDDAVDPADGPPAPPTLPQLGAVGWLRWAWRQLTSMRVALLLLMLLAVAAVPGSVWPQRSQAPERVAQYLVDHPTAGPWLERAGMFDVYSSAWFSAIYLLLFVSLVGCILPRTRAHLRALGARPPRTPRRFDRFPAQAAGTTGQGPEAVVRAAAGALRGRVRWLPRYRVDVQAEPAGADGTWTVSAERGYLRESGNLLFHLALVGLLVSIATGQLLHFRGQAIVVEGRGFANAQTVYDTFEAGSAFDPASLVPFTLRLDRFTSEFDPETLQSRDFLAEVTLTEPGEDPSAETIKVNHPLTAGGAKVYLQGNGYAPDVVVRDAEGEVAFSGPVPFLPQDEVYTSQGVIKVPDVSGDGAQIGLVGQLLPTAQQLTDTIWRSIDPQPTDPVLVLAVWQGDLGLDDGVPQNVYELDDTGMEQVTEPDGTPATLYVRPGETVELPDGLGTLELRDLPRFVALDLRRDPALPFVLVFALLAFAGLAVSLFTPRRRVWVRAAPDAEHPGRTVVRAAALARGDDVGLQAELDEIVGALALDPVGGADPAQPAPIPRATTRAPAEETKP</sequence>
<feature type="transmembrane region" description="Helical" evidence="7">
    <location>
        <begin position="102"/>
        <end position="124"/>
    </location>
</feature>
<keyword evidence="2 7" id="KW-0812">Transmembrane</keyword>
<proteinExistence type="predicted"/>
<dbReference type="Pfam" id="PF05140">
    <property type="entry name" value="ResB"/>
    <property type="match status" value="1"/>
</dbReference>
<evidence type="ECO:0000256" key="2">
    <source>
        <dbReference type="ARBA" id="ARBA00022692"/>
    </source>
</evidence>
<feature type="transmembrane region" description="Helical" evidence="7">
    <location>
        <begin position="211"/>
        <end position="230"/>
    </location>
</feature>
<dbReference type="GO" id="GO:0016020">
    <property type="term" value="C:membrane"/>
    <property type="evidence" value="ECO:0007669"/>
    <property type="project" value="UniProtKB-SubCell"/>
</dbReference>
<keyword evidence="3" id="KW-0201">Cytochrome c-type biogenesis</keyword>
<name>A0A7W4YBF8_9CELL</name>
<feature type="compositionally biased region" description="Acidic residues" evidence="6">
    <location>
        <begin position="8"/>
        <end position="20"/>
    </location>
</feature>
<evidence type="ECO:0000259" key="8">
    <source>
        <dbReference type="Pfam" id="PF05140"/>
    </source>
</evidence>